<comment type="catalytic activity">
    <reaction evidence="11">
        <text>sphinganine + NADP(+) = 3-oxosphinganine + NADPH + H(+)</text>
        <dbReference type="Rhea" id="RHEA:22640"/>
        <dbReference type="ChEBI" id="CHEBI:15378"/>
        <dbReference type="ChEBI" id="CHEBI:57783"/>
        <dbReference type="ChEBI" id="CHEBI:57817"/>
        <dbReference type="ChEBI" id="CHEBI:58299"/>
        <dbReference type="ChEBI" id="CHEBI:58349"/>
        <dbReference type="EC" id="1.1.1.102"/>
    </reaction>
    <physiologicalReaction direction="right-to-left" evidence="11">
        <dbReference type="Rhea" id="RHEA:22642"/>
    </physiologicalReaction>
</comment>
<dbReference type="Proteomes" id="UP000664521">
    <property type="component" value="Unassembled WGS sequence"/>
</dbReference>
<dbReference type="Gene3D" id="3.40.50.720">
    <property type="entry name" value="NAD(P)-binding Rossmann-like Domain"/>
    <property type="match status" value="1"/>
</dbReference>
<keyword evidence="5" id="KW-0521">NADP</keyword>
<dbReference type="GO" id="GO:0006666">
    <property type="term" value="P:3-keto-sphinganine metabolic process"/>
    <property type="evidence" value="ECO:0007669"/>
    <property type="project" value="InterPro"/>
</dbReference>
<keyword evidence="6" id="KW-0746">Sphingolipid metabolism</keyword>
<keyword evidence="8" id="KW-0443">Lipid metabolism</keyword>
<reference evidence="13" key="1">
    <citation type="submission" date="2021-03" db="EMBL/GenBank/DDBJ databases">
        <authorList>
            <person name="Tagirdzhanova G."/>
        </authorList>
    </citation>
    <scope>NUCLEOTIDE SEQUENCE</scope>
</reference>
<keyword evidence="7" id="KW-0560">Oxidoreductase</keyword>
<comment type="subcellular location">
    <subcellularLocation>
        <location evidence="1">Endoplasmic reticulum</location>
    </subcellularLocation>
</comment>
<evidence type="ECO:0000256" key="10">
    <source>
        <dbReference type="ARBA" id="ARBA00044737"/>
    </source>
</evidence>
<comment type="pathway">
    <text evidence="2">Lipid metabolism; sphingolipid metabolism.</text>
</comment>
<dbReference type="GO" id="GO:0030148">
    <property type="term" value="P:sphingolipid biosynthetic process"/>
    <property type="evidence" value="ECO:0007669"/>
    <property type="project" value="InterPro"/>
</dbReference>
<dbReference type="GO" id="GO:0047560">
    <property type="term" value="F:3-dehydrosphinganine reductase activity"/>
    <property type="evidence" value="ECO:0007669"/>
    <property type="project" value="UniProtKB-EC"/>
</dbReference>
<evidence type="ECO:0000256" key="3">
    <source>
        <dbReference type="ARBA" id="ARBA00004991"/>
    </source>
</evidence>
<dbReference type="PRINTS" id="PR00081">
    <property type="entry name" value="GDHRDH"/>
</dbReference>
<dbReference type="SUPFAM" id="SSF51735">
    <property type="entry name" value="NAD(P)-binding Rossmann-fold domains"/>
    <property type="match status" value="1"/>
</dbReference>
<gene>
    <name evidence="13" type="primary">TSC10</name>
    <name evidence="13" type="ORF">HETSPECPRED_010187</name>
</gene>
<name>A0A8H3EP51_9LECA</name>
<comment type="caution">
    <text evidence="13">The sequence shown here is derived from an EMBL/GenBank/DDBJ whole genome shotgun (WGS) entry which is preliminary data.</text>
</comment>
<evidence type="ECO:0000256" key="12">
    <source>
        <dbReference type="SAM" id="Phobius"/>
    </source>
</evidence>
<evidence type="ECO:0000256" key="2">
    <source>
        <dbReference type="ARBA" id="ARBA00004760"/>
    </source>
</evidence>
<dbReference type="PANTHER" id="PTHR43550">
    <property type="entry name" value="3-KETODIHYDROSPHINGOSINE REDUCTASE"/>
    <property type="match status" value="1"/>
</dbReference>
<keyword evidence="12" id="KW-0472">Membrane</keyword>
<evidence type="ECO:0000256" key="8">
    <source>
        <dbReference type="ARBA" id="ARBA00023098"/>
    </source>
</evidence>
<dbReference type="Pfam" id="PF00106">
    <property type="entry name" value="adh_short"/>
    <property type="match status" value="1"/>
</dbReference>
<dbReference type="InterPro" id="IPR045022">
    <property type="entry name" value="KDSR-like"/>
</dbReference>
<evidence type="ECO:0000256" key="1">
    <source>
        <dbReference type="ARBA" id="ARBA00004240"/>
    </source>
</evidence>
<keyword evidence="14" id="KW-1185">Reference proteome</keyword>
<evidence type="ECO:0000256" key="9">
    <source>
        <dbReference type="ARBA" id="ARBA00026112"/>
    </source>
</evidence>
<dbReference type="PANTHER" id="PTHR43550:SF3">
    <property type="entry name" value="3-KETODIHYDROSPHINGOSINE REDUCTASE"/>
    <property type="match status" value="1"/>
</dbReference>
<dbReference type="InterPro" id="IPR002347">
    <property type="entry name" value="SDR_fam"/>
</dbReference>
<evidence type="ECO:0000256" key="7">
    <source>
        <dbReference type="ARBA" id="ARBA00023002"/>
    </source>
</evidence>
<evidence type="ECO:0000313" key="14">
    <source>
        <dbReference type="Proteomes" id="UP000664521"/>
    </source>
</evidence>
<evidence type="ECO:0000256" key="11">
    <source>
        <dbReference type="ARBA" id="ARBA00048930"/>
    </source>
</evidence>
<keyword evidence="12" id="KW-1133">Transmembrane helix</keyword>
<comment type="function">
    <text evidence="10">Catalyzes the reduction of 3'-oxosphinganine (3-ketodihydrosphingosine/KDS) to sphinganine (dihydrosphingosine/DHS), the second step of de novo sphingolipid biosynthesis.</text>
</comment>
<feature type="transmembrane region" description="Helical" evidence="12">
    <location>
        <begin position="282"/>
        <end position="301"/>
    </location>
</feature>
<keyword evidence="4" id="KW-0256">Endoplasmic reticulum</keyword>
<evidence type="ECO:0000256" key="6">
    <source>
        <dbReference type="ARBA" id="ARBA00022919"/>
    </source>
</evidence>
<comment type="pathway">
    <text evidence="3">Sphingolipid metabolism.</text>
</comment>
<protein>
    <recommendedName>
        <fullName evidence="9">3-dehydrosphinganine reductase</fullName>
        <ecNumber evidence="9">1.1.1.102</ecNumber>
    </recommendedName>
</protein>
<dbReference type="CDD" id="cd08939">
    <property type="entry name" value="KDSR-like_SDR_c"/>
    <property type="match status" value="1"/>
</dbReference>
<dbReference type="GO" id="GO:0005789">
    <property type="term" value="C:endoplasmic reticulum membrane"/>
    <property type="evidence" value="ECO:0007669"/>
    <property type="project" value="TreeGrafter"/>
</dbReference>
<dbReference type="EMBL" id="CAJPDS010000009">
    <property type="protein sequence ID" value="CAF9910811.1"/>
    <property type="molecule type" value="Genomic_DNA"/>
</dbReference>
<organism evidence="13 14">
    <name type="scientific">Heterodermia speciosa</name>
    <dbReference type="NCBI Taxonomy" id="116794"/>
    <lineage>
        <taxon>Eukaryota</taxon>
        <taxon>Fungi</taxon>
        <taxon>Dikarya</taxon>
        <taxon>Ascomycota</taxon>
        <taxon>Pezizomycotina</taxon>
        <taxon>Lecanoromycetes</taxon>
        <taxon>OSLEUM clade</taxon>
        <taxon>Lecanoromycetidae</taxon>
        <taxon>Caliciales</taxon>
        <taxon>Physciaceae</taxon>
        <taxon>Heterodermia</taxon>
    </lineage>
</organism>
<evidence type="ECO:0000256" key="5">
    <source>
        <dbReference type="ARBA" id="ARBA00022857"/>
    </source>
</evidence>
<sequence>MGGFASKNRFPVDGRTVVITGGSQGMGRSVARLLATKGANVLIVARGIPNLEETVEGLSKVAIRPSQRFHYISADLTSPTEAARVLSEATRWNSNQPPDIVWCCAGIAVPGLFIETEIDTHRDQMDSNYFSSAYIAHSTLRNWLSLPFSTSKAKEPRHLIFTSSVIAFYPLIGYSPYTPSKSALRALSDTLSQELQLYSKGDSVKVHTIFPATIFSAAHERENLTKPAITKKLEESDGGQTPDEVAIASVRGLERGEEMVTTSGLLGYAMKVGMLGASKRNGWGVVDTIASWIVSVVLMVVRRDMDGTVRKWGLENGSQVGQKT</sequence>
<dbReference type="OrthoDB" id="10267115at2759"/>
<evidence type="ECO:0000313" key="13">
    <source>
        <dbReference type="EMBL" id="CAF9910811.1"/>
    </source>
</evidence>
<dbReference type="InterPro" id="IPR036291">
    <property type="entry name" value="NAD(P)-bd_dom_sf"/>
</dbReference>
<dbReference type="EC" id="1.1.1.102" evidence="9"/>
<accession>A0A8H3EP51</accession>
<evidence type="ECO:0000256" key="4">
    <source>
        <dbReference type="ARBA" id="ARBA00022824"/>
    </source>
</evidence>
<keyword evidence="12" id="KW-0812">Transmembrane</keyword>
<proteinExistence type="predicted"/>
<dbReference type="AlphaFoldDB" id="A0A8H3EP51"/>